<keyword evidence="9" id="KW-1185">Reference proteome</keyword>
<dbReference type="OrthoDB" id="7505659at2"/>
<dbReference type="Pfam" id="PF13977">
    <property type="entry name" value="TetR_C_6"/>
    <property type="match status" value="1"/>
</dbReference>
<dbReference type="InterPro" id="IPR009057">
    <property type="entry name" value="Homeodomain-like_sf"/>
</dbReference>
<dbReference type="SUPFAM" id="SSF48498">
    <property type="entry name" value="Tetracyclin repressor-like, C-terminal domain"/>
    <property type="match status" value="1"/>
</dbReference>
<organism evidence="8 9">
    <name type="scientific">Embleya scabrispora</name>
    <dbReference type="NCBI Taxonomy" id="159449"/>
    <lineage>
        <taxon>Bacteria</taxon>
        <taxon>Bacillati</taxon>
        <taxon>Actinomycetota</taxon>
        <taxon>Actinomycetes</taxon>
        <taxon>Kitasatosporales</taxon>
        <taxon>Streptomycetaceae</taxon>
        <taxon>Embleya</taxon>
    </lineage>
</organism>
<sequence length="219" mass="23922">MDVRPDDLSDSPPTRSGRARPRGRGYASGDARRTRILNIALQEFAENGYRGTSLARIAERAELTQAGLLHHFRSKQELLVAVLDLRDRMDMAHLDLAELPLGGAAVLAKFTELAGHNQAIPGLVQLFTVLTGEAVTTDHPAHGWARDRYARLRASVTASLEAGVASGELRADVDPAAVAAQIFAMMDGLQLQWLLDPEHVDMAALFGDYAEHLLRRIRA</sequence>
<evidence type="ECO:0000256" key="6">
    <source>
        <dbReference type="SAM" id="MobiDB-lite"/>
    </source>
</evidence>
<name>A0A1T3P1N7_9ACTN</name>
<evidence type="ECO:0000313" key="9">
    <source>
        <dbReference type="Proteomes" id="UP000190037"/>
    </source>
</evidence>
<dbReference type="AlphaFoldDB" id="A0A1T3P1N7"/>
<dbReference type="SUPFAM" id="SSF46689">
    <property type="entry name" value="Homeodomain-like"/>
    <property type="match status" value="1"/>
</dbReference>
<keyword evidence="2" id="KW-0805">Transcription regulation</keyword>
<evidence type="ECO:0000256" key="1">
    <source>
        <dbReference type="ARBA" id="ARBA00022491"/>
    </source>
</evidence>
<evidence type="ECO:0000259" key="7">
    <source>
        <dbReference type="PROSITE" id="PS50977"/>
    </source>
</evidence>
<dbReference type="GO" id="GO:0000976">
    <property type="term" value="F:transcription cis-regulatory region binding"/>
    <property type="evidence" value="ECO:0007669"/>
    <property type="project" value="TreeGrafter"/>
</dbReference>
<dbReference type="PROSITE" id="PS50977">
    <property type="entry name" value="HTH_TETR_2"/>
    <property type="match status" value="1"/>
</dbReference>
<keyword evidence="4" id="KW-0804">Transcription</keyword>
<feature type="DNA-binding region" description="H-T-H motif" evidence="5">
    <location>
        <begin position="53"/>
        <end position="72"/>
    </location>
</feature>
<accession>A0A1T3P1N7</accession>
<dbReference type="RefSeq" id="WP_078977161.1">
    <property type="nucleotide sequence ID" value="NZ_MWQN01000001.1"/>
</dbReference>
<evidence type="ECO:0000256" key="2">
    <source>
        <dbReference type="ARBA" id="ARBA00023015"/>
    </source>
</evidence>
<dbReference type="Proteomes" id="UP000190037">
    <property type="component" value="Unassembled WGS sequence"/>
</dbReference>
<proteinExistence type="predicted"/>
<evidence type="ECO:0000256" key="4">
    <source>
        <dbReference type="ARBA" id="ARBA00023163"/>
    </source>
</evidence>
<dbReference type="PANTHER" id="PTHR30055">
    <property type="entry name" value="HTH-TYPE TRANSCRIPTIONAL REGULATOR RUTR"/>
    <property type="match status" value="1"/>
</dbReference>
<feature type="domain" description="HTH tetR-type" evidence="7">
    <location>
        <begin position="30"/>
        <end position="90"/>
    </location>
</feature>
<dbReference type="InterPro" id="IPR001647">
    <property type="entry name" value="HTH_TetR"/>
</dbReference>
<evidence type="ECO:0000313" key="8">
    <source>
        <dbReference type="EMBL" id="OPC82862.1"/>
    </source>
</evidence>
<comment type="caution">
    <text evidence="8">The sequence shown here is derived from an EMBL/GenBank/DDBJ whole genome shotgun (WGS) entry which is preliminary data.</text>
</comment>
<dbReference type="Gene3D" id="1.10.357.10">
    <property type="entry name" value="Tetracycline Repressor, domain 2"/>
    <property type="match status" value="1"/>
</dbReference>
<dbReference type="InterPro" id="IPR036271">
    <property type="entry name" value="Tet_transcr_reg_TetR-rel_C_sf"/>
</dbReference>
<protein>
    <submittedName>
        <fullName evidence="8">TetR family transcriptional regulator</fullName>
    </submittedName>
</protein>
<evidence type="ECO:0000256" key="5">
    <source>
        <dbReference type="PROSITE-ProRule" id="PRU00335"/>
    </source>
</evidence>
<gene>
    <name evidence="8" type="ORF">B4N89_19680</name>
</gene>
<dbReference type="InterPro" id="IPR039538">
    <property type="entry name" value="BetI_C"/>
</dbReference>
<feature type="region of interest" description="Disordered" evidence="6">
    <location>
        <begin position="1"/>
        <end position="29"/>
    </location>
</feature>
<dbReference type="EMBL" id="MWQN01000001">
    <property type="protein sequence ID" value="OPC82862.1"/>
    <property type="molecule type" value="Genomic_DNA"/>
</dbReference>
<dbReference type="InterPro" id="IPR050109">
    <property type="entry name" value="HTH-type_TetR-like_transc_reg"/>
</dbReference>
<evidence type="ECO:0000256" key="3">
    <source>
        <dbReference type="ARBA" id="ARBA00023125"/>
    </source>
</evidence>
<dbReference type="PANTHER" id="PTHR30055:SF234">
    <property type="entry name" value="HTH-TYPE TRANSCRIPTIONAL REGULATOR BETI"/>
    <property type="match status" value="1"/>
</dbReference>
<dbReference type="Pfam" id="PF00440">
    <property type="entry name" value="TetR_N"/>
    <property type="match status" value="1"/>
</dbReference>
<dbReference type="PRINTS" id="PR00455">
    <property type="entry name" value="HTHTETR"/>
</dbReference>
<dbReference type="GO" id="GO:0003700">
    <property type="term" value="F:DNA-binding transcription factor activity"/>
    <property type="evidence" value="ECO:0007669"/>
    <property type="project" value="TreeGrafter"/>
</dbReference>
<keyword evidence="1" id="KW-0678">Repressor</keyword>
<reference evidence="8 9" key="1">
    <citation type="submission" date="2017-03" db="EMBL/GenBank/DDBJ databases">
        <title>Draft genome sequence of Streptomyces scabrisporus NF3, endophyte isolated from Amphipterygium adstringens.</title>
        <authorList>
            <person name="Vazquez M."/>
            <person name="Ceapa C.D."/>
            <person name="Rodriguez Luna D."/>
            <person name="Sanchez Esquivel S."/>
        </authorList>
    </citation>
    <scope>NUCLEOTIDE SEQUENCE [LARGE SCALE GENOMIC DNA]</scope>
    <source>
        <strain evidence="8 9">NF3</strain>
    </source>
</reference>
<keyword evidence="3 5" id="KW-0238">DNA-binding</keyword>